<accession>A0ABR3ZUQ8</accession>
<comment type="caution">
    <text evidence="1">The sequence shown here is derived from an EMBL/GenBank/DDBJ whole genome shotgun (WGS) entry which is preliminary data.</text>
</comment>
<protein>
    <submittedName>
        <fullName evidence="1">Uncharacterized protein</fullName>
    </submittedName>
</protein>
<proteinExistence type="predicted"/>
<gene>
    <name evidence="1" type="ORF">N7G274_010422</name>
</gene>
<evidence type="ECO:0000313" key="1">
    <source>
        <dbReference type="EMBL" id="KAL2036879.1"/>
    </source>
</evidence>
<keyword evidence="2" id="KW-1185">Reference proteome</keyword>
<dbReference type="EMBL" id="JBEFKJ010000048">
    <property type="protein sequence ID" value="KAL2036879.1"/>
    <property type="molecule type" value="Genomic_DNA"/>
</dbReference>
<evidence type="ECO:0000313" key="2">
    <source>
        <dbReference type="Proteomes" id="UP001590950"/>
    </source>
</evidence>
<organism evidence="1 2">
    <name type="scientific">Stereocaulon virgatum</name>
    <dbReference type="NCBI Taxonomy" id="373712"/>
    <lineage>
        <taxon>Eukaryota</taxon>
        <taxon>Fungi</taxon>
        <taxon>Dikarya</taxon>
        <taxon>Ascomycota</taxon>
        <taxon>Pezizomycotina</taxon>
        <taxon>Lecanoromycetes</taxon>
        <taxon>OSLEUM clade</taxon>
        <taxon>Lecanoromycetidae</taxon>
        <taxon>Lecanorales</taxon>
        <taxon>Lecanorineae</taxon>
        <taxon>Stereocaulaceae</taxon>
        <taxon>Stereocaulon</taxon>
    </lineage>
</organism>
<reference evidence="1 2" key="1">
    <citation type="submission" date="2024-09" db="EMBL/GenBank/DDBJ databases">
        <title>Rethinking Asexuality: The Enigmatic Case of Functional Sexual Genes in Lepraria (Stereocaulaceae).</title>
        <authorList>
            <person name="Doellman M."/>
            <person name="Sun Y."/>
            <person name="Barcenas-Pena A."/>
            <person name="Lumbsch H.T."/>
            <person name="Grewe F."/>
        </authorList>
    </citation>
    <scope>NUCLEOTIDE SEQUENCE [LARGE SCALE GENOMIC DNA]</scope>
    <source>
        <strain evidence="1 2">Mercado 3170</strain>
    </source>
</reference>
<dbReference type="Proteomes" id="UP001590950">
    <property type="component" value="Unassembled WGS sequence"/>
</dbReference>
<sequence length="104" mass="11718">MAEASWTRYSQPRFPKTVNGKLHKGMKAEHIIEVGDSFLRCLIKSGSSDINRIFKSTKMSIYPSAESALFSLTTKDLIHFDISWPWTGAMTSIVTLNLGRKQLP</sequence>
<name>A0ABR3ZUQ8_9LECA</name>